<dbReference type="InterPro" id="IPR013783">
    <property type="entry name" value="Ig-like_fold"/>
</dbReference>
<dbReference type="Gene3D" id="2.60.40.10">
    <property type="entry name" value="Immunoglobulins"/>
    <property type="match status" value="1"/>
</dbReference>
<dbReference type="EMBL" id="CM029040">
    <property type="protein sequence ID" value="KAG2637010.1"/>
    <property type="molecule type" value="Genomic_DNA"/>
</dbReference>
<proteinExistence type="inferred from homology"/>
<keyword evidence="3" id="KW-0677">Repeat</keyword>
<evidence type="ECO:0000256" key="1">
    <source>
        <dbReference type="ARBA" id="ARBA00004123"/>
    </source>
</evidence>
<comment type="caution">
    <text evidence="15">The sequence shown here is derived from an EMBL/GenBank/DDBJ whole genome shotgun (WGS) entry which is preliminary data.</text>
</comment>
<dbReference type="FunFam" id="1.25.40.20:FF:000150">
    <property type="entry name" value="calmodulin-binding transcription activator 5"/>
    <property type="match status" value="1"/>
</dbReference>
<keyword evidence="7 12" id="KW-0040">ANK repeat</keyword>
<dbReference type="CDD" id="cd23767">
    <property type="entry name" value="IQCD"/>
    <property type="match status" value="2"/>
</dbReference>
<evidence type="ECO:0000256" key="11">
    <source>
        <dbReference type="ARBA" id="ARBA00023242"/>
    </source>
</evidence>
<dbReference type="SMART" id="SM01076">
    <property type="entry name" value="CG-1"/>
    <property type="match status" value="1"/>
</dbReference>
<evidence type="ECO:0000256" key="13">
    <source>
        <dbReference type="SAM" id="MobiDB-lite"/>
    </source>
</evidence>
<organism evidence="15 16">
    <name type="scientific">Panicum virgatum</name>
    <name type="common">Blackwell switchgrass</name>
    <dbReference type="NCBI Taxonomy" id="38727"/>
    <lineage>
        <taxon>Eukaryota</taxon>
        <taxon>Viridiplantae</taxon>
        <taxon>Streptophyta</taxon>
        <taxon>Embryophyta</taxon>
        <taxon>Tracheophyta</taxon>
        <taxon>Spermatophyta</taxon>
        <taxon>Magnoliopsida</taxon>
        <taxon>Liliopsida</taxon>
        <taxon>Poales</taxon>
        <taxon>Poaceae</taxon>
        <taxon>PACMAD clade</taxon>
        <taxon>Panicoideae</taxon>
        <taxon>Panicodae</taxon>
        <taxon>Paniceae</taxon>
        <taxon>Panicinae</taxon>
        <taxon>Panicum</taxon>
        <taxon>Panicum sect. Hiantes</taxon>
    </lineage>
</organism>
<feature type="region of interest" description="Disordered" evidence="13">
    <location>
        <begin position="26"/>
        <end position="45"/>
    </location>
</feature>
<dbReference type="GO" id="GO:0003712">
    <property type="term" value="F:transcription coregulator activity"/>
    <property type="evidence" value="ECO:0007669"/>
    <property type="project" value="TreeGrafter"/>
</dbReference>
<evidence type="ECO:0000259" key="14">
    <source>
        <dbReference type="PROSITE" id="PS51437"/>
    </source>
</evidence>
<feature type="compositionally biased region" description="Low complexity" evidence="13">
    <location>
        <begin position="26"/>
        <end position="35"/>
    </location>
</feature>
<keyword evidence="6" id="KW-0805">Transcription regulation</keyword>
<name>A0A8T0VP30_PANVG</name>
<dbReference type="InterPro" id="IPR000048">
    <property type="entry name" value="IQ_motif_EF-hand-BS"/>
</dbReference>
<evidence type="ECO:0000256" key="8">
    <source>
        <dbReference type="ARBA" id="ARBA00023125"/>
    </source>
</evidence>
<evidence type="ECO:0000256" key="9">
    <source>
        <dbReference type="ARBA" id="ARBA00023159"/>
    </source>
</evidence>
<evidence type="ECO:0000256" key="3">
    <source>
        <dbReference type="ARBA" id="ARBA00022737"/>
    </source>
</evidence>
<dbReference type="PANTHER" id="PTHR23335:SF3">
    <property type="entry name" value="CALMODULIN-BINDING TRANSCRIPTION ACTIVATOR 5"/>
    <property type="match status" value="1"/>
</dbReference>
<dbReference type="PROSITE" id="PS50096">
    <property type="entry name" value="IQ"/>
    <property type="match status" value="3"/>
</dbReference>
<keyword evidence="10" id="KW-0804">Transcription</keyword>
<dbReference type="InterPro" id="IPR027417">
    <property type="entry name" value="P-loop_NTPase"/>
</dbReference>
<dbReference type="Pfam" id="PF03859">
    <property type="entry name" value="CG-1"/>
    <property type="match status" value="1"/>
</dbReference>
<sequence>MVIACTFIFGEISPSLYDFSRVFLKSTSSSSSSPHGESERQTRRRRVWKQQLSAAMAGGAGARDPLVASEIHGFLTFADLNFDKLMAEAGTRWFRPNEIYAVLANHARFKVHAQPIDKPASGTVVLYDRKVVRNFRKDGHNWKKKKDGKTVQEAHEKLKIGNEEKVHVYYARGEEDPNFFRRCYWLLDKELERIVLVHYRQTSEENAIPPSHIEAEVAEVPPINVIHYASPLTSTDSASARTELSSCAAAAAPEEINSHGGRAISFETDDHDSSLESFWADLLESSMKNDTSVRGGSLTPNQQTNYGMRDSGNNILNTNATSNAILYSPANVVSEAYAANPGLNQVSESYYGALKHQVNQSPSLSTSDLDSQSKPHANSIMKTPVDSYMPSDVPARQNSLGLWKSLDDDITCLVNNPSSAIPITRPVIDEKPFHIIEISSEWAYCTDDTKVLVVGYFLDNYKHLAGANLYCVIGEQCVTADIVQTGVYRFMARPHVPGRVNLYLTLDGKTPISEVLSFEYRIMPGSSDDDEPKRSKLQMQMRLARLLFSTSQKKIPPKFLVEGSRVSNLLSASAEKEWMDLFKYVIDSKGTNIPATESLLELVLRNKLQEWLVEKIIEGHKSTDRDDLGQGPIHLCSFLGYTWAIRLFSLSGFSLDFRDSSGWTALHWAAYYGREKMVAALLSAGANPSLVTDPTHDDPGGHTAADLAARQGFDGLAAYLAEKGLTAHFEAMSLSKDKRSTSRTQSIKQISKEFENLTEQELCLRESLAAYRNAADAANNIQAALRERTLKLQTKAIELANPEIEAATIVAAMRIQHAFRNYNRKKMMRAAARIQSHFRTWQMRRNFMNMRRQAIKIQAAYRGHQVRRQYRKVIWSVGVVEKAILRWRKKRKGLRGIATGMPVAMSTDTEAASTAEEDYYQVGRQQAEDRFNRSVVRVQALFRSHRAQQEYRRMKVAHEEAKVEFSQQ</sequence>
<evidence type="ECO:0000313" key="15">
    <source>
        <dbReference type="EMBL" id="KAG2637010.1"/>
    </source>
</evidence>
<dbReference type="GO" id="GO:0005634">
    <property type="term" value="C:nucleus"/>
    <property type="evidence" value="ECO:0007669"/>
    <property type="project" value="UniProtKB-SubCell"/>
</dbReference>
<evidence type="ECO:0000313" key="16">
    <source>
        <dbReference type="Proteomes" id="UP000823388"/>
    </source>
</evidence>
<dbReference type="Pfam" id="PF00612">
    <property type="entry name" value="IQ"/>
    <property type="match status" value="3"/>
</dbReference>
<keyword evidence="8" id="KW-0238">DNA-binding</keyword>
<evidence type="ECO:0000256" key="12">
    <source>
        <dbReference type="PROSITE-ProRule" id="PRU00023"/>
    </source>
</evidence>
<dbReference type="PROSITE" id="PS50297">
    <property type="entry name" value="ANK_REP_REGION"/>
    <property type="match status" value="1"/>
</dbReference>
<evidence type="ECO:0000256" key="5">
    <source>
        <dbReference type="ARBA" id="ARBA00022860"/>
    </source>
</evidence>
<dbReference type="SUPFAM" id="SSF52540">
    <property type="entry name" value="P-loop containing nucleoside triphosphate hydrolases"/>
    <property type="match status" value="1"/>
</dbReference>
<keyword evidence="5" id="KW-0112">Calmodulin-binding</keyword>
<dbReference type="GO" id="GO:0006357">
    <property type="term" value="P:regulation of transcription by RNA polymerase II"/>
    <property type="evidence" value="ECO:0007669"/>
    <property type="project" value="TreeGrafter"/>
</dbReference>
<dbReference type="AlphaFoldDB" id="A0A8T0VP30"/>
<dbReference type="SUPFAM" id="SSF48403">
    <property type="entry name" value="Ankyrin repeat"/>
    <property type="match status" value="1"/>
</dbReference>
<keyword evidence="9" id="KW-0010">Activator</keyword>
<dbReference type="GO" id="GO:0003690">
    <property type="term" value="F:double-stranded DNA binding"/>
    <property type="evidence" value="ECO:0007669"/>
    <property type="project" value="TreeGrafter"/>
</dbReference>
<feature type="region of interest" description="Disordered" evidence="13">
    <location>
        <begin position="361"/>
        <end position="387"/>
    </location>
</feature>
<dbReference type="InterPro" id="IPR014756">
    <property type="entry name" value="Ig_E-set"/>
</dbReference>
<dbReference type="Gene3D" id="1.20.5.190">
    <property type="match status" value="1"/>
</dbReference>
<dbReference type="InterPro" id="IPR005559">
    <property type="entry name" value="CG-1_dom"/>
</dbReference>
<evidence type="ECO:0000256" key="4">
    <source>
        <dbReference type="ARBA" id="ARBA00022837"/>
    </source>
</evidence>
<dbReference type="Proteomes" id="UP000823388">
    <property type="component" value="Chromosome 2N"/>
</dbReference>
<accession>A0A8T0VP30</accession>
<comment type="subcellular location">
    <subcellularLocation>
        <location evidence="1">Nucleus</location>
    </subcellularLocation>
</comment>
<feature type="compositionally biased region" description="Polar residues" evidence="13">
    <location>
        <begin position="361"/>
        <end position="376"/>
    </location>
</feature>
<dbReference type="SUPFAM" id="SSF81296">
    <property type="entry name" value="E set domains"/>
    <property type="match status" value="1"/>
</dbReference>
<dbReference type="InterPro" id="IPR002110">
    <property type="entry name" value="Ankyrin_rpt"/>
</dbReference>
<reference evidence="15 16" key="1">
    <citation type="submission" date="2020-05" db="EMBL/GenBank/DDBJ databases">
        <title>WGS assembly of Panicum virgatum.</title>
        <authorList>
            <person name="Lovell J.T."/>
            <person name="Jenkins J."/>
            <person name="Shu S."/>
            <person name="Juenger T.E."/>
            <person name="Schmutz J."/>
        </authorList>
    </citation>
    <scope>NUCLEOTIDE SEQUENCE [LARGE SCALE GENOMIC DNA]</scope>
    <source>
        <strain evidence="16">cv. AP13</strain>
    </source>
</reference>
<dbReference type="SMART" id="SM00248">
    <property type="entry name" value="ANK"/>
    <property type="match status" value="2"/>
</dbReference>
<dbReference type="PANTHER" id="PTHR23335">
    <property type="entry name" value="CALMODULIN-BINDING TRANSCRIPTION ACTIVATOR CAMTA"/>
    <property type="match status" value="1"/>
</dbReference>
<dbReference type="GO" id="GO:0005516">
    <property type="term" value="F:calmodulin binding"/>
    <property type="evidence" value="ECO:0007669"/>
    <property type="project" value="UniProtKB-KW"/>
</dbReference>
<dbReference type="InterPro" id="IPR036770">
    <property type="entry name" value="Ankyrin_rpt-contain_sf"/>
</dbReference>
<dbReference type="PROSITE" id="PS50088">
    <property type="entry name" value="ANK_REPEAT"/>
    <property type="match status" value="1"/>
</dbReference>
<evidence type="ECO:0000256" key="6">
    <source>
        <dbReference type="ARBA" id="ARBA00023015"/>
    </source>
</evidence>
<protein>
    <recommendedName>
        <fullName evidence="14">CG-1 domain-containing protein</fullName>
    </recommendedName>
</protein>
<keyword evidence="11" id="KW-0539">Nucleus</keyword>
<dbReference type="FunFam" id="1.20.5.190:FF:000003">
    <property type="entry name" value="Calmodulin-binding transcription activator 2"/>
    <property type="match status" value="1"/>
</dbReference>
<evidence type="ECO:0000256" key="10">
    <source>
        <dbReference type="ARBA" id="ARBA00023163"/>
    </source>
</evidence>
<evidence type="ECO:0000256" key="2">
    <source>
        <dbReference type="ARBA" id="ARBA00008267"/>
    </source>
</evidence>
<keyword evidence="4" id="KW-0106">Calcium</keyword>
<gene>
    <name evidence="15" type="ORF">PVAP13_2NG490000</name>
</gene>
<dbReference type="SMART" id="SM00015">
    <property type="entry name" value="IQ"/>
    <property type="match status" value="3"/>
</dbReference>
<dbReference type="Gene3D" id="1.25.40.20">
    <property type="entry name" value="Ankyrin repeat-containing domain"/>
    <property type="match status" value="1"/>
</dbReference>
<feature type="repeat" description="ANK" evidence="12">
    <location>
        <begin position="661"/>
        <end position="693"/>
    </location>
</feature>
<evidence type="ECO:0000256" key="7">
    <source>
        <dbReference type="ARBA" id="ARBA00023043"/>
    </source>
</evidence>
<comment type="similarity">
    <text evidence="2">Belongs to the CAMTA family.</text>
</comment>
<dbReference type="Pfam" id="PF12796">
    <property type="entry name" value="Ank_2"/>
    <property type="match status" value="1"/>
</dbReference>
<keyword evidence="16" id="KW-1185">Reference proteome</keyword>
<dbReference type="PROSITE" id="PS51437">
    <property type="entry name" value="CG_1"/>
    <property type="match status" value="1"/>
</dbReference>
<feature type="domain" description="CG-1" evidence="14">
    <location>
        <begin position="82"/>
        <end position="208"/>
    </location>
</feature>